<proteinExistence type="predicted"/>
<keyword evidence="3" id="KW-1185">Reference proteome</keyword>
<feature type="region of interest" description="Disordered" evidence="1">
    <location>
        <begin position="1"/>
        <end position="62"/>
    </location>
</feature>
<dbReference type="EMBL" id="BJFL01000003">
    <property type="protein sequence ID" value="GDY29296.1"/>
    <property type="molecule type" value="Genomic_DNA"/>
</dbReference>
<feature type="compositionally biased region" description="Low complexity" evidence="1">
    <location>
        <begin position="12"/>
        <end position="28"/>
    </location>
</feature>
<feature type="compositionally biased region" description="Polar residues" evidence="1">
    <location>
        <begin position="29"/>
        <end position="38"/>
    </location>
</feature>
<evidence type="ECO:0000313" key="2">
    <source>
        <dbReference type="EMBL" id="GDY29296.1"/>
    </source>
</evidence>
<gene>
    <name evidence="2" type="ORF">GTS_09290</name>
</gene>
<protein>
    <submittedName>
        <fullName evidence="2">Uncharacterized protein</fullName>
    </submittedName>
</protein>
<dbReference type="Proteomes" id="UP000298860">
    <property type="component" value="Unassembled WGS sequence"/>
</dbReference>
<organism evidence="2 3">
    <name type="scientific">Gandjariella thermophila</name>
    <dbReference type="NCBI Taxonomy" id="1931992"/>
    <lineage>
        <taxon>Bacteria</taxon>
        <taxon>Bacillati</taxon>
        <taxon>Actinomycetota</taxon>
        <taxon>Actinomycetes</taxon>
        <taxon>Pseudonocardiales</taxon>
        <taxon>Pseudonocardiaceae</taxon>
        <taxon>Gandjariella</taxon>
    </lineage>
</organism>
<comment type="caution">
    <text evidence="2">The sequence shown here is derived from an EMBL/GenBank/DDBJ whole genome shotgun (WGS) entry which is preliminary data.</text>
</comment>
<name>A0A4D4J455_9PSEU</name>
<evidence type="ECO:0000313" key="3">
    <source>
        <dbReference type="Proteomes" id="UP000298860"/>
    </source>
</evidence>
<accession>A0A4D4J455</accession>
<sequence length="62" mass="6255">MVRRASVRGTEPSASATTPAVTAGVAVSKASTSTSNKPNDVPDRNGTGLRPFAASARSGEPR</sequence>
<evidence type="ECO:0000256" key="1">
    <source>
        <dbReference type="SAM" id="MobiDB-lite"/>
    </source>
</evidence>
<reference evidence="3" key="1">
    <citation type="submission" date="2019-04" db="EMBL/GenBank/DDBJ databases">
        <title>Draft genome sequence of Pseudonocardiaceae bacterium SL3-2-4.</title>
        <authorList>
            <person name="Ningsih F."/>
            <person name="Yokota A."/>
            <person name="Sakai Y."/>
            <person name="Nanatani K."/>
            <person name="Yabe S."/>
            <person name="Oetari A."/>
            <person name="Sjamsuridzal W."/>
        </authorList>
    </citation>
    <scope>NUCLEOTIDE SEQUENCE [LARGE SCALE GENOMIC DNA]</scope>
    <source>
        <strain evidence="3">SL3-2-4</strain>
    </source>
</reference>
<dbReference type="AlphaFoldDB" id="A0A4D4J455"/>